<dbReference type="AlphaFoldDB" id="A0A1B9FUJ1"/>
<proteinExistence type="inferred from homology"/>
<keyword evidence="5 12" id="KW-0999">Mitochondrion inner membrane</keyword>
<dbReference type="GeneID" id="30212482"/>
<accession>A0A1B9FUJ1</accession>
<comment type="function">
    <text evidence="12">Component of the PAM complex, a complex required for the translocation of transit peptide-containing proteins from the inner membrane into the mitochondrial matrix in an ATP-dependent manner.</text>
</comment>
<dbReference type="EMBL" id="KI894025">
    <property type="protein sequence ID" value="OCF22435.1"/>
    <property type="molecule type" value="Genomic_DNA"/>
</dbReference>
<evidence type="ECO:0000256" key="4">
    <source>
        <dbReference type="ARBA" id="ARBA00022692"/>
    </source>
</evidence>
<keyword evidence="4 12" id="KW-0812">Transmembrane</keyword>
<keyword evidence="9 12" id="KW-0811">Translocation</keyword>
<evidence type="ECO:0000256" key="7">
    <source>
        <dbReference type="ARBA" id="ARBA00022946"/>
    </source>
</evidence>
<dbReference type="PANTHER" id="PTHR28021">
    <property type="entry name" value="PRESEQUENCE TRANSLOCATED-ASSOCIATED MOTOR SUBUNIT PAM17, MITOCHONDRIAL"/>
    <property type="match status" value="1"/>
</dbReference>
<evidence type="ECO:0000256" key="1">
    <source>
        <dbReference type="ARBA" id="ARBA00004448"/>
    </source>
</evidence>
<organism evidence="13">
    <name type="scientific">Kwoniella bestiolae CBS 10118</name>
    <dbReference type="NCBI Taxonomy" id="1296100"/>
    <lineage>
        <taxon>Eukaryota</taxon>
        <taxon>Fungi</taxon>
        <taxon>Dikarya</taxon>
        <taxon>Basidiomycota</taxon>
        <taxon>Agaricomycotina</taxon>
        <taxon>Tremellomycetes</taxon>
        <taxon>Tremellales</taxon>
        <taxon>Cryptococcaceae</taxon>
        <taxon>Kwoniella</taxon>
    </lineage>
</organism>
<keyword evidence="7" id="KW-0809">Transit peptide</keyword>
<dbReference type="PANTHER" id="PTHR28021:SF1">
    <property type="entry name" value="PRESEQUENCE TRANSLOCATED-ASSOCIATED MOTOR SUBUNIT PAM17, MITOCHONDRIAL"/>
    <property type="match status" value="1"/>
</dbReference>
<dbReference type="GO" id="GO:0001405">
    <property type="term" value="C:PAM complex, Tim23 associated import motor"/>
    <property type="evidence" value="ECO:0007669"/>
    <property type="project" value="UniProtKB-UniRule"/>
</dbReference>
<dbReference type="STRING" id="1296100.A0A1B9FUJ1"/>
<evidence type="ECO:0000256" key="6">
    <source>
        <dbReference type="ARBA" id="ARBA00022927"/>
    </source>
</evidence>
<comment type="similarity">
    <text evidence="2 12">Belongs to the PAM17 family.</text>
</comment>
<keyword evidence="3 12" id="KW-0813">Transport</keyword>
<dbReference type="Pfam" id="PF08566">
    <property type="entry name" value="Pam17"/>
    <property type="match status" value="1"/>
</dbReference>
<reference evidence="13" key="2">
    <citation type="submission" date="2014-01" db="EMBL/GenBank/DDBJ databases">
        <title>Evolution of pathogenesis and genome organization in the Tremellales.</title>
        <authorList>
            <person name="Cuomo C."/>
            <person name="Litvintseva A."/>
            <person name="Heitman J."/>
            <person name="Chen Y."/>
            <person name="Sun S."/>
            <person name="Springer D."/>
            <person name="Dromer F."/>
            <person name="Young S."/>
            <person name="Zeng Q."/>
            <person name="Chapman S."/>
            <person name="Gujja S."/>
            <person name="Saif S."/>
            <person name="Birren B."/>
        </authorList>
    </citation>
    <scope>NUCLEOTIDE SEQUENCE</scope>
    <source>
        <strain evidence="13">CBS 10118</strain>
    </source>
</reference>
<protein>
    <recommendedName>
        <fullName evidence="12">Presequence translocated-associated motor subunit PAM17</fullName>
    </recommendedName>
</protein>
<dbReference type="InterPro" id="IPR013875">
    <property type="entry name" value="Pam17"/>
</dbReference>
<evidence type="ECO:0000256" key="3">
    <source>
        <dbReference type="ARBA" id="ARBA00022448"/>
    </source>
</evidence>
<dbReference type="KEGG" id="kbi:30212482"/>
<evidence type="ECO:0000256" key="12">
    <source>
        <dbReference type="RuleBase" id="RU367146"/>
    </source>
</evidence>
<keyword evidence="11 12" id="KW-0472">Membrane</keyword>
<sequence length="177" mass="19394">MSRPSTILFRPILSRPTPIMAMRYASSSASSSIPSQSRTSTSSAPLPLPWPEYLGLRKQRRLWSSITTIPTTFLGLFLGGSYFASLESDPSQLIMGIEAIYVYGGATLGCMALGYLTGPTVGSSLFSATHRSISAGKNSPLEIMDREFYNRIKRNRADPTLQSAQNISPDFYGEKVR</sequence>
<evidence type="ECO:0000256" key="8">
    <source>
        <dbReference type="ARBA" id="ARBA00022989"/>
    </source>
</evidence>
<dbReference type="GO" id="GO:0030150">
    <property type="term" value="P:protein import into mitochondrial matrix"/>
    <property type="evidence" value="ECO:0007669"/>
    <property type="project" value="UniProtKB-UniRule"/>
</dbReference>
<reference evidence="13" key="1">
    <citation type="submission" date="2013-07" db="EMBL/GenBank/DDBJ databases">
        <title>The Genome Sequence of Cryptococcus bestiolae CBS10118.</title>
        <authorList>
            <consortium name="The Broad Institute Genome Sequencing Platform"/>
            <person name="Cuomo C."/>
            <person name="Litvintseva A."/>
            <person name="Chen Y."/>
            <person name="Heitman J."/>
            <person name="Sun S."/>
            <person name="Springer D."/>
            <person name="Dromer F."/>
            <person name="Young S.K."/>
            <person name="Zeng Q."/>
            <person name="Gargeya S."/>
            <person name="Fitzgerald M."/>
            <person name="Abouelleil A."/>
            <person name="Alvarado L."/>
            <person name="Berlin A.M."/>
            <person name="Chapman S.B."/>
            <person name="Dewar J."/>
            <person name="Goldberg J."/>
            <person name="Griggs A."/>
            <person name="Gujja S."/>
            <person name="Hansen M."/>
            <person name="Howarth C."/>
            <person name="Imamovic A."/>
            <person name="Larimer J."/>
            <person name="McCowan C."/>
            <person name="Murphy C."/>
            <person name="Pearson M."/>
            <person name="Priest M."/>
            <person name="Roberts A."/>
            <person name="Saif S."/>
            <person name="Shea T."/>
            <person name="Sykes S."/>
            <person name="Wortman J."/>
            <person name="Nusbaum C."/>
            <person name="Birren B."/>
        </authorList>
    </citation>
    <scope>NUCLEOTIDE SEQUENCE [LARGE SCALE GENOMIC DNA]</scope>
    <source>
        <strain evidence="13">CBS 10118</strain>
    </source>
</reference>
<feature type="transmembrane region" description="Helical" evidence="12">
    <location>
        <begin position="62"/>
        <end position="84"/>
    </location>
</feature>
<comment type="subunit">
    <text evidence="12">Component of the PAM complex.</text>
</comment>
<evidence type="ECO:0000256" key="10">
    <source>
        <dbReference type="ARBA" id="ARBA00023128"/>
    </source>
</evidence>
<keyword evidence="10 12" id="KW-0496">Mitochondrion</keyword>
<gene>
    <name evidence="13" type="ORF">I302_08083</name>
</gene>
<evidence type="ECO:0000313" key="13">
    <source>
        <dbReference type="EMBL" id="OCF22435.1"/>
    </source>
</evidence>
<name>A0A1B9FUJ1_9TREE</name>
<dbReference type="OrthoDB" id="5970083at2759"/>
<evidence type="ECO:0000256" key="9">
    <source>
        <dbReference type="ARBA" id="ARBA00023010"/>
    </source>
</evidence>
<evidence type="ECO:0000256" key="5">
    <source>
        <dbReference type="ARBA" id="ARBA00022792"/>
    </source>
</evidence>
<dbReference type="RefSeq" id="XP_019043505.2">
    <property type="nucleotide sequence ID" value="XM_019194669.2"/>
</dbReference>
<dbReference type="VEuPathDB" id="FungiDB:I302_08083"/>
<feature type="transmembrane region" description="Helical" evidence="12">
    <location>
        <begin position="96"/>
        <end position="116"/>
    </location>
</feature>
<comment type="subcellular location">
    <subcellularLocation>
        <location evidence="1 12">Mitochondrion inner membrane</location>
        <topology evidence="1 12">Multi-pass membrane protein</topology>
    </subcellularLocation>
</comment>
<keyword evidence="6 12" id="KW-0653">Protein transport</keyword>
<keyword evidence="8 12" id="KW-1133">Transmembrane helix</keyword>
<evidence type="ECO:0000256" key="11">
    <source>
        <dbReference type="ARBA" id="ARBA00023136"/>
    </source>
</evidence>
<evidence type="ECO:0000256" key="2">
    <source>
        <dbReference type="ARBA" id="ARBA00006837"/>
    </source>
</evidence>